<comment type="caution">
    <text evidence="3">The sequence shown here is derived from an EMBL/GenBank/DDBJ whole genome shotgun (WGS) entry which is preliminary data.</text>
</comment>
<dbReference type="SMART" id="SM00829">
    <property type="entry name" value="PKS_ER"/>
    <property type="match status" value="1"/>
</dbReference>
<dbReference type="Pfam" id="PF00107">
    <property type="entry name" value="ADH_zinc_N"/>
    <property type="match status" value="1"/>
</dbReference>
<dbReference type="Gene3D" id="3.40.50.720">
    <property type="entry name" value="NAD(P)-binding Rossmann-like Domain"/>
    <property type="match status" value="1"/>
</dbReference>
<dbReference type="InterPro" id="IPR041694">
    <property type="entry name" value="ADH_N_2"/>
</dbReference>
<proteinExistence type="predicted"/>
<dbReference type="GO" id="GO:0016628">
    <property type="term" value="F:oxidoreductase activity, acting on the CH-CH group of donors, NAD or NADP as acceptor"/>
    <property type="evidence" value="ECO:0007669"/>
    <property type="project" value="InterPro"/>
</dbReference>
<dbReference type="InterPro" id="IPR045010">
    <property type="entry name" value="MDR_fam"/>
</dbReference>
<keyword evidence="1" id="KW-0560">Oxidoreductase</keyword>
<organism evidence="3 4">
    <name type="scientific">Clydaea vesicula</name>
    <dbReference type="NCBI Taxonomy" id="447962"/>
    <lineage>
        <taxon>Eukaryota</taxon>
        <taxon>Fungi</taxon>
        <taxon>Fungi incertae sedis</taxon>
        <taxon>Chytridiomycota</taxon>
        <taxon>Chytridiomycota incertae sedis</taxon>
        <taxon>Chytridiomycetes</taxon>
        <taxon>Lobulomycetales</taxon>
        <taxon>Lobulomycetaceae</taxon>
        <taxon>Clydaea</taxon>
    </lineage>
</organism>
<dbReference type="FunFam" id="3.40.50.720:FF:000121">
    <property type="entry name" value="Prostaglandin reductase 2"/>
    <property type="match status" value="1"/>
</dbReference>
<dbReference type="SUPFAM" id="SSF51735">
    <property type="entry name" value="NAD(P)-binding Rossmann-fold domains"/>
    <property type="match status" value="1"/>
</dbReference>
<feature type="domain" description="Enoyl reductase (ER)" evidence="2">
    <location>
        <begin position="24"/>
        <end position="340"/>
    </location>
</feature>
<dbReference type="PANTHER" id="PTHR43205">
    <property type="entry name" value="PROSTAGLANDIN REDUCTASE"/>
    <property type="match status" value="1"/>
</dbReference>
<reference evidence="3" key="1">
    <citation type="submission" date="2020-05" db="EMBL/GenBank/DDBJ databases">
        <title>Phylogenomic resolution of chytrid fungi.</title>
        <authorList>
            <person name="Stajich J.E."/>
            <person name="Amses K."/>
            <person name="Simmons R."/>
            <person name="Seto K."/>
            <person name="Myers J."/>
            <person name="Bonds A."/>
            <person name="Quandt C.A."/>
            <person name="Barry K."/>
            <person name="Liu P."/>
            <person name="Grigoriev I."/>
            <person name="Longcore J.E."/>
            <person name="James T.Y."/>
        </authorList>
    </citation>
    <scope>NUCLEOTIDE SEQUENCE</scope>
    <source>
        <strain evidence="3">JEL0476</strain>
    </source>
</reference>
<sequence>MAIETISNTQVLFNSVPVGEPTETDFKVVTVAINPQSHLQENFLLIKNLWISLDPYMRGRMRNPEKGSYSSAFELGKPLTAGAVGEVIQSNSKLYNVGDVVLGHFDWANYTVAHEKAIQQKIDQSKYKFPLEAWLGLLGMPSLTAYYGLVHIGKPKAGETLYVSAAAGAVGQVVGQIGKKLGLRVVGSAGTDEKVKYLTETLKFDAAFNYKNGDFKENLKKFTPSGIDIYFENVGGEQLEAVLDLMNENGRIPVCGMISQYNGAAYGVKNLFNVIGKRLLLQGFIVGDHYNIFPEFLNWMMENTSDGSFFYETTISEGIENAPKAFIGLLKGENTGKQLIKNI</sequence>
<dbReference type="CDD" id="cd05288">
    <property type="entry name" value="PGDH"/>
    <property type="match status" value="1"/>
</dbReference>
<evidence type="ECO:0000313" key="4">
    <source>
        <dbReference type="Proteomes" id="UP001211065"/>
    </source>
</evidence>
<dbReference type="PANTHER" id="PTHR43205:SF7">
    <property type="entry name" value="PROSTAGLANDIN REDUCTASE 1"/>
    <property type="match status" value="1"/>
</dbReference>
<dbReference type="InterPro" id="IPR011032">
    <property type="entry name" value="GroES-like_sf"/>
</dbReference>
<dbReference type="InterPro" id="IPR020843">
    <property type="entry name" value="ER"/>
</dbReference>
<dbReference type="InterPro" id="IPR036291">
    <property type="entry name" value="NAD(P)-bd_dom_sf"/>
</dbReference>
<accession>A0AAD5U041</accession>
<name>A0AAD5U041_9FUNG</name>
<evidence type="ECO:0000256" key="1">
    <source>
        <dbReference type="ARBA" id="ARBA00023002"/>
    </source>
</evidence>
<protein>
    <recommendedName>
        <fullName evidence="2">Enoyl reductase (ER) domain-containing protein</fullName>
    </recommendedName>
</protein>
<dbReference type="Gene3D" id="3.90.180.10">
    <property type="entry name" value="Medium-chain alcohol dehydrogenases, catalytic domain"/>
    <property type="match status" value="1"/>
</dbReference>
<gene>
    <name evidence="3" type="ORF">HK099_004735</name>
</gene>
<evidence type="ECO:0000259" key="2">
    <source>
        <dbReference type="SMART" id="SM00829"/>
    </source>
</evidence>
<keyword evidence="4" id="KW-1185">Reference proteome</keyword>
<dbReference type="InterPro" id="IPR013149">
    <property type="entry name" value="ADH-like_C"/>
</dbReference>
<dbReference type="SUPFAM" id="SSF50129">
    <property type="entry name" value="GroES-like"/>
    <property type="match status" value="1"/>
</dbReference>
<dbReference type="EMBL" id="JADGJW010000342">
    <property type="protein sequence ID" value="KAJ3219338.1"/>
    <property type="molecule type" value="Genomic_DNA"/>
</dbReference>
<dbReference type="AlphaFoldDB" id="A0AAD5U041"/>
<evidence type="ECO:0000313" key="3">
    <source>
        <dbReference type="EMBL" id="KAJ3219338.1"/>
    </source>
</evidence>
<dbReference type="Proteomes" id="UP001211065">
    <property type="component" value="Unassembled WGS sequence"/>
</dbReference>
<dbReference type="Pfam" id="PF16884">
    <property type="entry name" value="ADH_N_2"/>
    <property type="match status" value="1"/>
</dbReference>